<accession>A0ABT8QUD5</accession>
<dbReference type="InterPro" id="IPR023214">
    <property type="entry name" value="HAD_sf"/>
</dbReference>
<sequence length="231" mass="27159">MVEKQRLLIDMDGTLAVFTPVDELETLYEPGYFLNLKPINNVVQSIKEIIKNNPDIEVNILSAYLPDSPYALEEKNAWLDQYLPEVDLEHRIFPPCGSDKKDYLPGGIRETDFLLDDYTHNLKLWQPPARGIKLLNGINYTRGTWEYDRIRYDKEPQELAEDIVNIMRGREQIYDERPYALISEGIKRHQETWEDGLRFVTPKEDQDVFWNKRSVVVNEEIEADDEWENAP</sequence>
<evidence type="ECO:0000313" key="3">
    <source>
        <dbReference type="Proteomes" id="UP001176021"/>
    </source>
</evidence>
<dbReference type="RefSeq" id="WP_302049099.1">
    <property type="nucleotide sequence ID" value="NZ_JAMJEV010000011.1"/>
</dbReference>
<dbReference type="Gene3D" id="3.40.50.1000">
    <property type="entry name" value="HAD superfamily/HAD-like"/>
    <property type="match status" value="1"/>
</dbReference>
<organism evidence="2 3">
    <name type="scientific">Desulfosporosinus nitroreducens</name>
    <dbReference type="NCBI Taxonomy" id="2018668"/>
    <lineage>
        <taxon>Bacteria</taxon>
        <taxon>Bacillati</taxon>
        <taxon>Bacillota</taxon>
        <taxon>Clostridia</taxon>
        <taxon>Eubacteriales</taxon>
        <taxon>Desulfitobacteriaceae</taxon>
        <taxon>Desulfosporosinus</taxon>
    </lineage>
</organism>
<gene>
    <name evidence="2" type="ORF">M8H41_14550</name>
</gene>
<protein>
    <recommendedName>
        <fullName evidence="4">5' nucleotidase, deoxy (Pyrimidine), type C protein (NT5C)</fullName>
    </recommendedName>
</protein>
<dbReference type="EMBL" id="JAMJEV010000011">
    <property type="protein sequence ID" value="MDO0824059.1"/>
    <property type="molecule type" value="Genomic_DNA"/>
</dbReference>
<keyword evidence="3" id="KW-1185">Reference proteome</keyword>
<evidence type="ECO:0008006" key="4">
    <source>
        <dbReference type="Google" id="ProtNLM"/>
    </source>
</evidence>
<dbReference type="SUPFAM" id="SSF56784">
    <property type="entry name" value="HAD-like"/>
    <property type="match status" value="1"/>
</dbReference>
<reference evidence="2" key="1">
    <citation type="submission" date="2022-05" db="EMBL/GenBank/DDBJ databases">
        <title>Expanded diversity of anoxic marine methylotrophy in a Black Sea sulfate reducing microorganism.</title>
        <authorList>
            <person name="Fischer P.Q."/>
            <person name="Stams A.J.M."/>
            <person name="Villanueva L."/>
            <person name="Sousa D.Z."/>
        </authorList>
    </citation>
    <scope>NUCLEOTIDE SEQUENCE</scope>
    <source>
        <strain evidence="2">P130</strain>
    </source>
</reference>
<dbReference type="InterPro" id="IPR010708">
    <property type="entry name" value="5'(3')-deoxyribonucleotidase"/>
</dbReference>
<comment type="similarity">
    <text evidence="1">Belongs to the 5'(3')-deoxyribonucleotidase family.</text>
</comment>
<proteinExistence type="inferred from homology"/>
<dbReference type="Pfam" id="PF06941">
    <property type="entry name" value="NT5C"/>
    <property type="match status" value="1"/>
</dbReference>
<comment type="caution">
    <text evidence="2">The sequence shown here is derived from an EMBL/GenBank/DDBJ whole genome shotgun (WGS) entry which is preliminary data.</text>
</comment>
<evidence type="ECO:0000313" key="2">
    <source>
        <dbReference type="EMBL" id="MDO0824059.1"/>
    </source>
</evidence>
<dbReference type="InterPro" id="IPR036412">
    <property type="entry name" value="HAD-like_sf"/>
</dbReference>
<dbReference type="Proteomes" id="UP001176021">
    <property type="component" value="Unassembled WGS sequence"/>
</dbReference>
<evidence type="ECO:0000256" key="1">
    <source>
        <dbReference type="ARBA" id="ARBA00009589"/>
    </source>
</evidence>
<name>A0ABT8QUD5_9FIRM</name>